<evidence type="ECO:0000256" key="3">
    <source>
        <dbReference type="ARBA" id="ARBA00022989"/>
    </source>
</evidence>
<dbReference type="Proteomes" id="UP000182660">
    <property type="component" value="Unassembled WGS sequence"/>
</dbReference>
<evidence type="ECO:0000256" key="7">
    <source>
        <dbReference type="RuleBase" id="RU362064"/>
    </source>
</evidence>
<dbReference type="PANTHER" id="PTHR38766:SF1">
    <property type="entry name" value="FLAGELLAR PROTEIN FLIO"/>
    <property type="match status" value="1"/>
</dbReference>
<dbReference type="GeneID" id="61295321"/>
<dbReference type="NCBIfam" id="TIGR03500">
    <property type="entry name" value="FliO_TIGR"/>
    <property type="match status" value="1"/>
</dbReference>
<sequence>MNDIDMLQWLLSLLVVIAVIVMLAFLAKKARVFGSNHQQLNVVATLPLGPKERIMVVQVGTKQVLLGVTGQQINLLKELEQPLINNQPELNPFATKLAQMMKPHNEK</sequence>
<dbReference type="EMBL" id="FPLJ01000039">
    <property type="protein sequence ID" value="SGY88129.1"/>
    <property type="molecule type" value="Genomic_DNA"/>
</dbReference>
<dbReference type="Proteomes" id="UP000183794">
    <property type="component" value="Unassembled WGS sequence"/>
</dbReference>
<comment type="subcellular location">
    <subcellularLocation>
        <location evidence="7">Cell membrane</location>
    </subcellularLocation>
    <subcellularLocation>
        <location evidence="7">Bacterial flagellum basal body</location>
    </subcellularLocation>
</comment>
<dbReference type="GO" id="GO:0044781">
    <property type="term" value="P:bacterial-type flagellum organization"/>
    <property type="evidence" value="ECO:0007669"/>
    <property type="project" value="UniProtKB-UniRule"/>
</dbReference>
<comment type="similarity">
    <text evidence="6 7">Belongs to the FliO/MopB family.</text>
</comment>
<keyword evidence="9" id="KW-0969">Cilium</keyword>
<evidence type="ECO:0000256" key="4">
    <source>
        <dbReference type="ARBA" id="ARBA00023136"/>
    </source>
</evidence>
<dbReference type="InterPro" id="IPR052205">
    <property type="entry name" value="FliO/MopB"/>
</dbReference>
<keyword evidence="9" id="KW-0282">Flagellum</keyword>
<protein>
    <recommendedName>
        <fullName evidence="7">Flagellar protein</fullName>
    </recommendedName>
</protein>
<keyword evidence="2 7" id="KW-0812">Transmembrane</keyword>
<gene>
    <name evidence="8" type="ORF">MT2528_1447</name>
    <name evidence="9" type="ORF">NVI5450_1594</name>
</gene>
<evidence type="ECO:0000256" key="1">
    <source>
        <dbReference type="ARBA" id="ARBA00022475"/>
    </source>
</evidence>
<dbReference type="AlphaFoldDB" id="A0A1L0ATC2"/>
<evidence type="ECO:0000313" key="10">
    <source>
        <dbReference type="Proteomes" id="UP000182660"/>
    </source>
</evidence>
<keyword evidence="10" id="KW-1185">Reference proteome</keyword>
<keyword evidence="5 7" id="KW-0975">Bacterial flagellum</keyword>
<name>A0A1L0ATC2_9GAMM</name>
<keyword evidence="3 7" id="KW-1133">Transmembrane helix</keyword>
<feature type="transmembrane region" description="Helical" evidence="7">
    <location>
        <begin position="6"/>
        <end position="27"/>
    </location>
</feature>
<evidence type="ECO:0000313" key="11">
    <source>
        <dbReference type="Proteomes" id="UP000183794"/>
    </source>
</evidence>
<organism evidence="9 11">
    <name type="scientific">Moritella viscosa</name>
    <dbReference type="NCBI Taxonomy" id="80854"/>
    <lineage>
        <taxon>Bacteria</taxon>
        <taxon>Pseudomonadati</taxon>
        <taxon>Pseudomonadota</taxon>
        <taxon>Gammaproteobacteria</taxon>
        <taxon>Alteromonadales</taxon>
        <taxon>Moritellaceae</taxon>
        <taxon>Moritella</taxon>
    </lineage>
</organism>
<dbReference type="OrthoDB" id="9342590at2"/>
<proteinExistence type="inferred from homology"/>
<keyword evidence="4 7" id="KW-0472">Membrane</keyword>
<reference evidence="8 10" key="2">
    <citation type="submission" date="2016-11" db="EMBL/GenBank/DDBJ databases">
        <authorList>
            <person name="Klemetsen T."/>
        </authorList>
    </citation>
    <scope>NUCLEOTIDE SEQUENCE [LARGE SCALE GENOMIC DNA]</scope>
    <source>
        <strain evidence="8">MT 2528</strain>
    </source>
</reference>
<evidence type="ECO:0000313" key="9">
    <source>
        <dbReference type="EMBL" id="SGY94441.1"/>
    </source>
</evidence>
<dbReference type="Pfam" id="PF04347">
    <property type="entry name" value="FliO"/>
    <property type="match status" value="1"/>
</dbReference>
<dbReference type="GO" id="GO:0009425">
    <property type="term" value="C:bacterial-type flagellum basal body"/>
    <property type="evidence" value="ECO:0007669"/>
    <property type="project" value="UniProtKB-SubCell"/>
</dbReference>
<keyword evidence="1 7" id="KW-1003">Cell membrane</keyword>
<dbReference type="GO" id="GO:0005886">
    <property type="term" value="C:plasma membrane"/>
    <property type="evidence" value="ECO:0007669"/>
    <property type="project" value="UniProtKB-SubCell"/>
</dbReference>
<evidence type="ECO:0000313" key="8">
    <source>
        <dbReference type="EMBL" id="SGY88129.1"/>
    </source>
</evidence>
<dbReference type="EMBL" id="FPLD01000050">
    <property type="protein sequence ID" value="SGY94441.1"/>
    <property type="molecule type" value="Genomic_DNA"/>
</dbReference>
<dbReference type="InterPro" id="IPR022781">
    <property type="entry name" value="Flagellar_biosynth_FliO"/>
</dbReference>
<accession>A0A1L0ATC2</accession>
<dbReference type="RefSeq" id="WP_045111355.1">
    <property type="nucleotide sequence ID" value="NZ_CAWQZC010000112.1"/>
</dbReference>
<keyword evidence="9" id="KW-0966">Cell projection</keyword>
<evidence type="ECO:0000256" key="6">
    <source>
        <dbReference type="ARBA" id="ARBA00037937"/>
    </source>
</evidence>
<reference evidence="9 11" key="1">
    <citation type="submission" date="2016-11" db="EMBL/GenBank/DDBJ databases">
        <authorList>
            <person name="Jaros S."/>
            <person name="Januszkiewicz K."/>
            <person name="Wedrychowicz H."/>
        </authorList>
    </citation>
    <scope>NUCLEOTIDE SEQUENCE [LARGE SCALE GENOMIC DNA]</scope>
    <source>
        <strain evidence="9">NVI 5450</strain>
    </source>
</reference>
<evidence type="ECO:0000256" key="5">
    <source>
        <dbReference type="ARBA" id="ARBA00023143"/>
    </source>
</evidence>
<dbReference type="PANTHER" id="PTHR38766">
    <property type="entry name" value="FLAGELLAR PROTEIN FLIO"/>
    <property type="match status" value="1"/>
</dbReference>
<evidence type="ECO:0000256" key="2">
    <source>
        <dbReference type="ARBA" id="ARBA00022692"/>
    </source>
</evidence>